<evidence type="ECO:0000256" key="3">
    <source>
        <dbReference type="ARBA" id="ARBA00022679"/>
    </source>
</evidence>
<evidence type="ECO:0000256" key="7">
    <source>
        <dbReference type="ARBA" id="ARBA00022840"/>
    </source>
</evidence>
<dbReference type="PANTHER" id="PTHR33571:SF14">
    <property type="entry name" value="PROTEIN ADENYLYLTRANSFERASE MJ0435-RELATED"/>
    <property type="match status" value="1"/>
</dbReference>
<dbReference type="PATRIC" id="fig|237368.3.peg.528"/>
<evidence type="ECO:0000256" key="8">
    <source>
        <dbReference type="ARBA" id="ARBA00022842"/>
    </source>
</evidence>
<gene>
    <name evidence="11" type="ORF">SCABRO_00486</name>
</gene>
<protein>
    <recommendedName>
        <fullName evidence="10">Polymerase nucleotidyl transferase domain-containing protein</fullName>
    </recommendedName>
</protein>
<evidence type="ECO:0000256" key="9">
    <source>
        <dbReference type="ARBA" id="ARBA00038276"/>
    </source>
</evidence>
<dbReference type="InterPro" id="IPR043519">
    <property type="entry name" value="NT_sf"/>
</dbReference>
<comment type="caution">
    <text evidence="11">The sequence shown here is derived from an EMBL/GenBank/DDBJ whole genome shotgun (WGS) entry which is preliminary data.</text>
</comment>
<dbReference type="GO" id="GO:0016779">
    <property type="term" value="F:nucleotidyltransferase activity"/>
    <property type="evidence" value="ECO:0007669"/>
    <property type="project" value="UniProtKB-KW"/>
</dbReference>
<keyword evidence="7" id="KW-0067">ATP-binding</keyword>
<keyword evidence="2" id="KW-1277">Toxin-antitoxin system</keyword>
<evidence type="ECO:0000313" key="12">
    <source>
        <dbReference type="Proteomes" id="UP000030652"/>
    </source>
</evidence>
<dbReference type="Proteomes" id="UP000030652">
    <property type="component" value="Unassembled WGS sequence"/>
</dbReference>
<sequence length="103" mass="12276">MGNNEITHNDLIEFIKTNKRYLCSKFHLVKIGVFGSFARNEQTVDSDIDLIVELEENTQNIYEIKTELRNYFKKHLNKDIDIAREKYLKPRVKAEILRDVQYV</sequence>
<dbReference type="AlphaFoldDB" id="A0A0B0ERI1"/>
<keyword evidence="3" id="KW-0808">Transferase</keyword>
<evidence type="ECO:0000259" key="10">
    <source>
        <dbReference type="Pfam" id="PF01909"/>
    </source>
</evidence>
<dbReference type="Pfam" id="PF01909">
    <property type="entry name" value="NTP_transf_2"/>
    <property type="match status" value="1"/>
</dbReference>
<reference evidence="11 12" key="1">
    <citation type="submission" date="2014-10" db="EMBL/GenBank/DDBJ databases">
        <title>Draft genome of anammox bacterium scalindua brodae, obtained using differential coverage binning of sequence data from two enrichment reactors.</title>
        <authorList>
            <person name="Speth D.R."/>
            <person name="Russ L."/>
            <person name="Kartal B."/>
            <person name="Op den Camp H.J."/>
            <person name="Dutilh B.E."/>
            <person name="Jetten M.S."/>
        </authorList>
    </citation>
    <scope>NUCLEOTIDE SEQUENCE [LARGE SCALE GENOMIC DNA]</scope>
    <source>
        <strain evidence="11">RU1</strain>
    </source>
</reference>
<organism evidence="11 12">
    <name type="scientific">Candidatus Scalindua brodae</name>
    <dbReference type="NCBI Taxonomy" id="237368"/>
    <lineage>
        <taxon>Bacteria</taxon>
        <taxon>Pseudomonadati</taxon>
        <taxon>Planctomycetota</taxon>
        <taxon>Candidatus Brocadiia</taxon>
        <taxon>Candidatus Brocadiales</taxon>
        <taxon>Candidatus Scalinduaceae</taxon>
        <taxon>Candidatus Scalindua</taxon>
    </lineage>
</organism>
<dbReference type="CDD" id="cd05403">
    <property type="entry name" value="NT_KNTase_like"/>
    <property type="match status" value="1"/>
</dbReference>
<feature type="domain" description="Polymerase nucleotidyl transferase" evidence="10">
    <location>
        <begin position="19"/>
        <end position="102"/>
    </location>
</feature>
<comment type="cofactor">
    <cofactor evidence="1">
        <name>Mg(2+)</name>
        <dbReference type="ChEBI" id="CHEBI:18420"/>
    </cofactor>
</comment>
<keyword evidence="8" id="KW-0460">Magnesium</keyword>
<dbReference type="EMBL" id="JRYO01000037">
    <property type="protein sequence ID" value="KHE93753.1"/>
    <property type="molecule type" value="Genomic_DNA"/>
</dbReference>
<dbReference type="PANTHER" id="PTHR33571">
    <property type="entry name" value="SSL8005 PROTEIN"/>
    <property type="match status" value="1"/>
</dbReference>
<evidence type="ECO:0000256" key="6">
    <source>
        <dbReference type="ARBA" id="ARBA00022741"/>
    </source>
</evidence>
<dbReference type="InterPro" id="IPR052038">
    <property type="entry name" value="Type-VII_TA_antitoxin"/>
</dbReference>
<keyword evidence="6" id="KW-0547">Nucleotide-binding</keyword>
<dbReference type="Gene3D" id="3.30.460.10">
    <property type="entry name" value="Beta Polymerase, domain 2"/>
    <property type="match status" value="1"/>
</dbReference>
<accession>A0A0B0ERI1</accession>
<dbReference type="GO" id="GO:0005524">
    <property type="term" value="F:ATP binding"/>
    <property type="evidence" value="ECO:0007669"/>
    <property type="project" value="UniProtKB-KW"/>
</dbReference>
<comment type="similarity">
    <text evidence="9">Belongs to the MntA antitoxin family.</text>
</comment>
<proteinExistence type="inferred from homology"/>
<dbReference type="GO" id="GO:0046872">
    <property type="term" value="F:metal ion binding"/>
    <property type="evidence" value="ECO:0007669"/>
    <property type="project" value="UniProtKB-KW"/>
</dbReference>
<evidence type="ECO:0000313" key="11">
    <source>
        <dbReference type="EMBL" id="KHE93753.1"/>
    </source>
</evidence>
<dbReference type="InterPro" id="IPR002934">
    <property type="entry name" value="Polymerase_NTP_transf_dom"/>
</dbReference>
<evidence type="ECO:0000256" key="1">
    <source>
        <dbReference type="ARBA" id="ARBA00001946"/>
    </source>
</evidence>
<evidence type="ECO:0000256" key="4">
    <source>
        <dbReference type="ARBA" id="ARBA00022695"/>
    </source>
</evidence>
<keyword evidence="5" id="KW-0479">Metal-binding</keyword>
<name>A0A0B0ERI1_9BACT</name>
<dbReference type="SUPFAM" id="SSF81301">
    <property type="entry name" value="Nucleotidyltransferase"/>
    <property type="match status" value="1"/>
</dbReference>
<dbReference type="eggNOG" id="COG1669">
    <property type="taxonomic scope" value="Bacteria"/>
</dbReference>
<evidence type="ECO:0000256" key="2">
    <source>
        <dbReference type="ARBA" id="ARBA00022649"/>
    </source>
</evidence>
<evidence type="ECO:0000256" key="5">
    <source>
        <dbReference type="ARBA" id="ARBA00022723"/>
    </source>
</evidence>
<keyword evidence="4" id="KW-0548">Nucleotidyltransferase</keyword>